<dbReference type="Proteomes" id="UP000284207">
    <property type="component" value="Unassembled WGS sequence"/>
</dbReference>
<gene>
    <name evidence="1" type="ORF">BK674_07525</name>
</gene>
<accession>A0A423NU67</accession>
<comment type="caution">
    <text evidence="1">The sequence shown here is derived from an EMBL/GenBank/DDBJ whole genome shotgun (WGS) entry which is preliminary data.</text>
</comment>
<evidence type="ECO:0000313" key="2">
    <source>
        <dbReference type="Proteomes" id="UP000284207"/>
    </source>
</evidence>
<organism evidence="1 2">
    <name type="scientific">Pseudomonas moraviensis</name>
    <dbReference type="NCBI Taxonomy" id="321662"/>
    <lineage>
        <taxon>Bacteria</taxon>
        <taxon>Pseudomonadati</taxon>
        <taxon>Pseudomonadota</taxon>
        <taxon>Gammaproteobacteria</taxon>
        <taxon>Pseudomonadales</taxon>
        <taxon>Pseudomonadaceae</taxon>
        <taxon>Pseudomonas</taxon>
    </lineage>
</organism>
<dbReference type="EMBL" id="MOCA01000003">
    <property type="protein sequence ID" value="ROO01769.1"/>
    <property type="molecule type" value="Genomic_DNA"/>
</dbReference>
<sequence length="128" mass="13925">MELKDFIKNSLCQISEAILEASEELAKTDAVVNPTRIVAYTDTSQAYARTVKEDDDTYLSRTRIVEKVEFDVSVTTDAENKMGGGIKISVASVSLKGDGGSIDKAGSESRLKFAIPMVFPSKRVKSDV</sequence>
<proteinExistence type="predicted"/>
<dbReference type="AlphaFoldDB" id="A0A423NU67"/>
<dbReference type="RefSeq" id="WP_123418277.1">
    <property type="nucleotide sequence ID" value="NZ_MOCA01000003.1"/>
</dbReference>
<protein>
    <submittedName>
        <fullName evidence="1">Uncharacterized protein</fullName>
    </submittedName>
</protein>
<evidence type="ECO:0000313" key="1">
    <source>
        <dbReference type="EMBL" id="ROO01769.1"/>
    </source>
</evidence>
<name>A0A423NU67_9PSED</name>
<reference evidence="1 2" key="1">
    <citation type="submission" date="2016-10" db="EMBL/GenBank/DDBJ databases">
        <title>Comparative genome analysis of multiple Pseudomonas spp. focuses on biocontrol and plant growth promoting traits.</title>
        <authorList>
            <person name="Tao X.-Y."/>
            <person name="Taylor C.G."/>
        </authorList>
    </citation>
    <scope>NUCLEOTIDE SEQUENCE [LARGE SCALE GENOMIC DNA]</scope>
    <source>
        <strain evidence="1 2">36B3</strain>
    </source>
</reference>